<evidence type="ECO:0000313" key="1">
    <source>
        <dbReference type="EMBL" id="RII32258.1"/>
    </source>
</evidence>
<organism evidence="1 2">
    <name type="scientific">Clostridium chromiireducens</name>
    <dbReference type="NCBI Taxonomy" id="225345"/>
    <lineage>
        <taxon>Bacteria</taxon>
        <taxon>Bacillati</taxon>
        <taxon>Bacillota</taxon>
        <taxon>Clostridia</taxon>
        <taxon>Eubacteriales</taxon>
        <taxon>Clostridiaceae</taxon>
        <taxon>Clostridium</taxon>
    </lineage>
</organism>
<dbReference type="RefSeq" id="WP_119368111.1">
    <property type="nucleotide sequence ID" value="NZ_QXDJ01000008.1"/>
</dbReference>
<evidence type="ECO:0000313" key="2">
    <source>
        <dbReference type="Proteomes" id="UP000265930"/>
    </source>
</evidence>
<proteinExistence type="predicted"/>
<protein>
    <submittedName>
        <fullName evidence="1">Uncharacterized protein</fullName>
    </submittedName>
</protein>
<comment type="caution">
    <text evidence="1">The sequence shown here is derived from an EMBL/GenBank/DDBJ whole genome shotgun (WGS) entry which is preliminary data.</text>
</comment>
<sequence>MRKYFSEFGLNVYTSYKTLIPVEHLDKVKDDARYHIYMILSVPRVVIEKESVEIYKDEIQFTIKKIVGEEEELHRIRNFKILSEFDHRKVDVKIKYPYNTITCKIDDSVIKNYYDKNKSRLNYSEEEFKEALNRTIDAQVFLNDSYIQHSIPLEMEVLYIGQAYGEHGERLAQKRLSSHEKLQKILTDCHTKYQDKRIFILLLEMTPILNTTFDGINKEYAVSEKEEEEHFQNGIMNLPVYNQVINITEAALINYFKPTYNTNFVENFPCNKHKGYSQYYNLDYNCMSVELDLEFEYSPNIQLYSKFNRINCCWDFVKYDLFNDPNRINMYDIFKKIDNKNN</sequence>
<dbReference type="EMBL" id="QXDJ01000008">
    <property type="protein sequence ID" value="RII32258.1"/>
    <property type="molecule type" value="Genomic_DNA"/>
</dbReference>
<dbReference type="Proteomes" id="UP000265930">
    <property type="component" value="Unassembled WGS sequence"/>
</dbReference>
<accession>A0A399IH28</accession>
<dbReference type="AlphaFoldDB" id="A0A399IH28"/>
<gene>
    <name evidence="1" type="ORF">D2A34_23830</name>
</gene>
<name>A0A399IH28_9CLOT</name>
<reference evidence="1 2" key="1">
    <citation type="submission" date="2018-08" db="EMBL/GenBank/DDBJ databases">
        <title>Genome of Clostridium chromiireducens C1, DSM12136.</title>
        <authorList>
            <person name="Xing M."/>
            <person name="Wei Y."/>
            <person name="Ang E.L."/>
            <person name="Zhao H."/>
            <person name="Zhang Y."/>
        </authorList>
    </citation>
    <scope>NUCLEOTIDE SEQUENCE [LARGE SCALE GENOMIC DNA]</scope>
    <source>
        <strain evidence="1 2">C1</strain>
    </source>
</reference>